<dbReference type="EMBL" id="LECW02000030">
    <property type="protein sequence ID" value="KRT92705.1"/>
    <property type="molecule type" value="Genomic_DNA"/>
</dbReference>
<organism evidence="1 3">
    <name type="scientific">Bacillus glycinifermentans</name>
    <dbReference type="NCBI Taxonomy" id="1664069"/>
    <lineage>
        <taxon>Bacteria</taxon>
        <taxon>Bacillati</taxon>
        <taxon>Bacillota</taxon>
        <taxon>Bacilli</taxon>
        <taxon>Bacillales</taxon>
        <taxon>Bacillaceae</taxon>
        <taxon>Bacillus</taxon>
    </lineage>
</organism>
<evidence type="ECO:0000313" key="2">
    <source>
        <dbReference type="EMBL" id="MEC0483423.1"/>
    </source>
</evidence>
<dbReference type="AlphaFoldDB" id="A0A0T6BM22"/>
<comment type="caution">
    <text evidence="1">The sequence shown here is derived from an EMBL/GenBank/DDBJ whole genome shotgun (WGS) entry which is preliminary data.</text>
</comment>
<dbReference type="EMBL" id="JARRTL010000004">
    <property type="protein sequence ID" value="MEC0483423.1"/>
    <property type="molecule type" value="Genomic_DNA"/>
</dbReference>
<dbReference type="Proteomes" id="UP001341297">
    <property type="component" value="Unassembled WGS sequence"/>
</dbReference>
<name>A0A0T6BM22_9BACI</name>
<dbReference type="OrthoDB" id="9808276at2"/>
<evidence type="ECO:0000313" key="3">
    <source>
        <dbReference type="Proteomes" id="UP000036168"/>
    </source>
</evidence>
<dbReference type="Proteomes" id="UP000036168">
    <property type="component" value="Unassembled WGS sequence"/>
</dbReference>
<reference evidence="1 3" key="1">
    <citation type="journal article" date="2015" name="Int. J. Syst. Evol. Microbiol.">
        <title>Bacillus glycinifermentans sp. nov., isolated from fermented soybean paste.</title>
        <authorList>
            <person name="Kim S.J."/>
            <person name="Dunlap C.A."/>
            <person name="Kwon S.W."/>
            <person name="Rooney A.P."/>
        </authorList>
    </citation>
    <scope>NUCLEOTIDE SEQUENCE [LARGE SCALE GENOMIC DNA]</scope>
    <source>
        <strain evidence="1 3">GO-13</strain>
    </source>
</reference>
<evidence type="ECO:0000313" key="1">
    <source>
        <dbReference type="EMBL" id="KRT92705.1"/>
    </source>
</evidence>
<sequence length="75" mass="8802">MSTIWILTEEGWKNTDEVLTPRTWKIKKKAVAQPIKVNEERTKKILSDLPMVRINRHKGYYLIHCGGGISFRFDD</sequence>
<dbReference type="RefSeq" id="WP_048356380.1">
    <property type="nucleotide sequence ID" value="NZ_JAQCPU010000009.1"/>
</dbReference>
<protein>
    <submittedName>
        <fullName evidence="1">Uncharacterized protein</fullName>
    </submittedName>
</protein>
<gene>
    <name evidence="1" type="ORF">AB447_222255</name>
    <name evidence="2" type="ORF">P8828_00925</name>
</gene>
<reference evidence="1" key="2">
    <citation type="submission" date="2015-10" db="EMBL/GenBank/DDBJ databases">
        <authorList>
            <person name="Gilbert D.G."/>
        </authorList>
    </citation>
    <scope>NUCLEOTIDE SEQUENCE</scope>
    <source>
        <strain evidence="1">GO-13</strain>
    </source>
</reference>
<reference evidence="2 4" key="3">
    <citation type="submission" date="2023-03" db="EMBL/GenBank/DDBJ databases">
        <title>Agriculturally important microbes genome sequencing.</title>
        <authorList>
            <person name="Dunlap C."/>
        </authorList>
    </citation>
    <scope>NUCLEOTIDE SEQUENCE [LARGE SCALE GENOMIC DNA]</scope>
    <source>
        <strain evidence="2 4">CBP-3203</strain>
    </source>
</reference>
<proteinExistence type="predicted"/>
<keyword evidence="4" id="KW-1185">Reference proteome</keyword>
<accession>A0A0T6BM22</accession>
<evidence type="ECO:0000313" key="4">
    <source>
        <dbReference type="Proteomes" id="UP001341297"/>
    </source>
</evidence>